<gene>
    <name evidence="1" type="ORF">HHL15_02680</name>
</gene>
<dbReference type="GO" id="GO:0016787">
    <property type="term" value="F:hydrolase activity"/>
    <property type="evidence" value="ECO:0007669"/>
    <property type="project" value="UniProtKB-KW"/>
</dbReference>
<evidence type="ECO:0000313" key="2">
    <source>
        <dbReference type="Proteomes" id="UP000580043"/>
    </source>
</evidence>
<dbReference type="InterPro" id="IPR010662">
    <property type="entry name" value="RBBP9/YdeN"/>
</dbReference>
<dbReference type="EMBL" id="JABBGA010000001">
    <property type="protein sequence ID" value="NML24635.1"/>
    <property type="molecule type" value="Genomic_DNA"/>
</dbReference>
<reference evidence="1 2" key="1">
    <citation type="submission" date="2020-04" db="EMBL/GenBank/DDBJ databases">
        <title>Zoogloea sp. G-4-1-14 isolated from soil.</title>
        <authorList>
            <person name="Dahal R.H."/>
        </authorList>
    </citation>
    <scope>NUCLEOTIDE SEQUENCE [LARGE SCALE GENOMIC DNA]</scope>
    <source>
        <strain evidence="1 2">G-4-1-14</strain>
    </source>
</reference>
<dbReference type="Proteomes" id="UP000580043">
    <property type="component" value="Unassembled WGS sequence"/>
</dbReference>
<keyword evidence="1" id="KW-0378">Hydrolase</keyword>
<keyword evidence="2" id="KW-1185">Reference proteome</keyword>
<name>A0A848G0P7_9RHOO</name>
<dbReference type="Pfam" id="PF06821">
    <property type="entry name" value="Ser_hydrolase"/>
    <property type="match status" value="1"/>
</dbReference>
<protein>
    <submittedName>
        <fullName evidence="1">Alpha/beta hydrolase</fullName>
    </submittedName>
</protein>
<proteinExistence type="predicted"/>
<dbReference type="AlphaFoldDB" id="A0A848G0P7"/>
<comment type="caution">
    <text evidence="1">The sequence shown here is derived from an EMBL/GenBank/DDBJ whole genome shotgun (WGS) entry which is preliminary data.</text>
</comment>
<accession>A0A848G0P7</accession>
<sequence>MRYTILIVPGFHGSGPAHWQSWLQDRVAQARRVDGIDWERPVLADWAAAVGRSIDAAPGPVLVVAHSFGCLASVRAAARRQHRVAGLMLVAPADPERFGPAGLRDQDREPGQQSVAAHIPDSPLGVPSLVVASTNDPWVRLSSAAYWADRWGSLLVNVGAAGHINVDSGHGPWPRGLELLDALHATCDGLPLGSINERPGQQAAAH</sequence>
<evidence type="ECO:0000313" key="1">
    <source>
        <dbReference type="EMBL" id="NML24635.1"/>
    </source>
</evidence>
<organism evidence="1 2">
    <name type="scientific">Zoogloea dura</name>
    <dbReference type="NCBI Taxonomy" id="2728840"/>
    <lineage>
        <taxon>Bacteria</taxon>
        <taxon>Pseudomonadati</taxon>
        <taxon>Pseudomonadota</taxon>
        <taxon>Betaproteobacteria</taxon>
        <taxon>Rhodocyclales</taxon>
        <taxon>Zoogloeaceae</taxon>
        <taxon>Zoogloea</taxon>
    </lineage>
</organism>
<dbReference type="SUPFAM" id="SSF53474">
    <property type="entry name" value="alpha/beta-Hydrolases"/>
    <property type="match status" value="1"/>
</dbReference>
<dbReference type="RefSeq" id="WP_169144246.1">
    <property type="nucleotide sequence ID" value="NZ_JABBGA010000001.1"/>
</dbReference>
<dbReference type="Gene3D" id="3.40.50.1820">
    <property type="entry name" value="alpha/beta hydrolase"/>
    <property type="match status" value="1"/>
</dbReference>
<dbReference type="InterPro" id="IPR029058">
    <property type="entry name" value="AB_hydrolase_fold"/>
</dbReference>